<dbReference type="OrthoDB" id="368257at2"/>
<keyword evidence="3" id="KW-0804">Transcription</keyword>
<evidence type="ECO:0000256" key="1">
    <source>
        <dbReference type="ARBA" id="ARBA00023015"/>
    </source>
</evidence>
<dbReference type="Proteomes" id="UP000199136">
    <property type="component" value="Unassembled WGS sequence"/>
</dbReference>
<sequence length="216" mass="25633">MVKAKNLETQAYQYIKNKITSRQWLPQTHITELDLSKELGISRTPIRRAFIRLQEENILRIIPHKGATIQEPLIDNKGFQDRLGFMELMLNDYLHQMQIREVSFTKEDLLDYVEKMSSLTGRNQGDEFYEAEIYYWQEFIRHAKNSYNVSVLMDTFRSLNQQDNKEIQAVLLECRKIKIRHLKRLAEYVADSKYAYARKEVRILMNQLSLALLQGV</sequence>
<proteinExistence type="predicted"/>
<dbReference type="Pfam" id="PF00392">
    <property type="entry name" value="GntR"/>
    <property type="match status" value="1"/>
</dbReference>
<name>A0A1I5V5J0_9LACT</name>
<dbReference type="EMBL" id="FOXW01000001">
    <property type="protein sequence ID" value="SFQ02779.1"/>
    <property type="molecule type" value="Genomic_DNA"/>
</dbReference>
<dbReference type="RefSeq" id="WP_092479443.1">
    <property type="nucleotide sequence ID" value="NZ_FOXW01000001.1"/>
</dbReference>
<gene>
    <name evidence="5" type="ORF">SAMN04488506_0374</name>
</gene>
<keyword evidence="6" id="KW-1185">Reference proteome</keyword>
<protein>
    <submittedName>
        <fullName evidence="5">Regulatory protein, gntR family</fullName>
    </submittedName>
</protein>
<dbReference type="STRING" id="82801.SAMN04488506_0374"/>
<dbReference type="PANTHER" id="PTHR43537">
    <property type="entry name" value="TRANSCRIPTIONAL REGULATOR, GNTR FAMILY"/>
    <property type="match status" value="1"/>
</dbReference>
<evidence type="ECO:0000256" key="2">
    <source>
        <dbReference type="ARBA" id="ARBA00023125"/>
    </source>
</evidence>
<accession>A0A1I5V5J0</accession>
<dbReference type="SMART" id="SM00345">
    <property type="entry name" value="HTH_GNTR"/>
    <property type="match status" value="1"/>
</dbReference>
<keyword evidence="1" id="KW-0805">Transcription regulation</keyword>
<evidence type="ECO:0000259" key="4">
    <source>
        <dbReference type="PROSITE" id="PS50949"/>
    </source>
</evidence>
<dbReference type="InterPro" id="IPR000524">
    <property type="entry name" value="Tscrpt_reg_HTH_GntR"/>
</dbReference>
<dbReference type="GO" id="GO:0003677">
    <property type="term" value="F:DNA binding"/>
    <property type="evidence" value="ECO:0007669"/>
    <property type="project" value="UniProtKB-KW"/>
</dbReference>
<organism evidence="5 6">
    <name type="scientific">Desemzia incerta</name>
    <dbReference type="NCBI Taxonomy" id="82801"/>
    <lineage>
        <taxon>Bacteria</taxon>
        <taxon>Bacillati</taxon>
        <taxon>Bacillota</taxon>
        <taxon>Bacilli</taxon>
        <taxon>Lactobacillales</taxon>
        <taxon>Carnobacteriaceae</taxon>
        <taxon>Desemzia</taxon>
    </lineage>
</organism>
<evidence type="ECO:0000256" key="3">
    <source>
        <dbReference type="ARBA" id="ARBA00023163"/>
    </source>
</evidence>
<keyword evidence="2" id="KW-0238">DNA-binding</keyword>
<dbReference type="InterPro" id="IPR036388">
    <property type="entry name" value="WH-like_DNA-bd_sf"/>
</dbReference>
<dbReference type="SUPFAM" id="SSF46785">
    <property type="entry name" value="Winged helix' DNA-binding domain"/>
    <property type="match status" value="1"/>
</dbReference>
<dbReference type="Gene3D" id="1.10.10.10">
    <property type="entry name" value="Winged helix-like DNA-binding domain superfamily/Winged helix DNA-binding domain"/>
    <property type="match status" value="1"/>
</dbReference>
<evidence type="ECO:0000313" key="6">
    <source>
        <dbReference type="Proteomes" id="UP000199136"/>
    </source>
</evidence>
<feature type="domain" description="HTH gntR-type" evidence="4">
    <location>
        <begin position="5"/>
        <end position="72"/>
    </location>
</feature>
<dbReference type="InterPro" id="IPR036390">
    <property type="entry name" value="WH_DNA-bd_sf"/>
</dbReference>
<dbReference type="GO" id="GO:0003700">
    <property type="term" value="F:DNA-binding transcription factor activity"/>
    <property type="evidence" value="ECO:0007669"/>
    <property type="project" value="InterPro"/>
</dbReference>
<evidence type="ECO:0000313" key="5">
    <source>
        <dbReference type="EMBL" id="SFQ02779.1"/>
    </source>
</evidence>
<dbReference type="PANTHER" id="PTHR43537:SF5">
    <property type="entry name" value="UXU OPERON TRANSCRIPTIONAL REGULATOR"/>
    <property type="match status" value="1"/>
</dbReference>
<reference evidence="5 6" key="1">
    <citation type="submission" date="2016-10" db="EMBL/GenBank/DDBJ databases">
        <authorList>
            <person name="de Groot N.N."/>
        </authorList>
    </citation>
    <scope>NUCLEOTIDE SEQUENCE [LARGE SCALE GENOMIC DNA]</scope>
    <source>
        <strain evidence="5 6">DSM 20581</strain>
    </source>
</reference>
<dbReference type="PROSITE" id="PS50949">
    <property type="entry name" value="HTH_GNTR"/>
    <property type="match status" value="1"/>
</dbReference>
<dbReference type="AlphaFoldDB" id="A0A1I5V5J0"/>
<dbReference type="CDD" id="cd07377">
    <property type="entry name" value="WHTH_GntR"/>
    <property type="match status" value="1"/>
</dbReference>